<evidence type="ECO:0000313" key="2">
    <source>
        <dbReference type="EMBL" id="MCD7463773.1"/>
    </source>
</evidence>
<name>A0ABS8SYH4_DATST</name>
<keyword evidence="3" id="KW-1185">Reference proteome</keyword>
<dbReference type="EMBL" id="JACEIK010000912">
    <property type="protein sequence ID" value="MCD7463773.1"/>
    <property type="molecule type" value="Genomic_DNA"/>
</dbReference>
<comment type="caution">
    <text evidence="2">The sequence shown here is derived from an EMBL/GenBank/DDBJ whole genome shotgun (WGS) entry which is preliminary data.</text>
</comment>
<evidence type="ECO:0000313" key="3">
    <source>
        <dbReference type="Proteomes" id="UP000823775"/>
    </source>
</evidence>
<proteinExistence type="predicted"/>
<feature type="compositionally biased region" description="Polar residues" evidence="1">
    <location>
        <begin position="7"/>
        <end position="25"/>
    </location>
</feature>
<feature type="region of interest" description="Disordered" evidence="1">
    <location>
        <begin position="81"/>
        <end position="124"/>
    </location>
</feature>
<feature type="compositionally biased region" description="Acidic residues" evidence="1">
    <location>
        <begin position="105"/>
        <end position="124"/>
    </location>
</feature>
<protein>
    <submittedName>
        <fullName evidence="2">Uncharacterized protein</fullName>
    </submittedName>
</protein>
<evidence type="ECO:0000256" key="1">
    <source>
        <dbReference type="SAM" id="MobiDB-lite"/>
    </source>
</evidence>
<organism evidence="2 3">
    <name type="scientific">Datura stramonium</name>
    <name type="common">Jimsonweed</name>
    <name type="synonym">Common thornapple</name>
    <dbReference type="NCBI Taxonomy" id="4076"/>
    <lineage>
        <taxon>Eukaryota</taxon>
        <taxon>Viridiplantae</taxon>
        <taxon>Streptophyta</taxon>
        <taxon>Embryophyta</taxon>
        <taxon>Tracheophyta</taxon>
        <taxon>Spermatophyta</taxon>
        <taxon>Magnoliopsida</taxon>
        <taxon>eudicotyledons</taxon>
        <taxon>Gunneridae</taxon>
        <taxon>Pentapetalae</taxon>
        <taxon>asterids</taxon>
        <taxon>lamiids</taxon>
        <taxon>Solanales</taxon>
        <taxon>Solanaceae</taxon>
        <taxon>Solanoideae</taxon>
        <taxon>Datureae</taxon>
        <taxon>Datura</taxon>
    </lineage>
</organism>
<reference evidence="2 3" key="1">
    <citation type="journal article" date="2021" name="BMC Genomics">
        <title>Datura genome reveals duplications of psychoactive alkaloid biosynthetic genes and high mutation rate following tissue culture.</title>
        <authorList>
            <person name="Rajewski A."/>
            <person name="Carter-House D."/>
            <person name="Stajich J."/>
            <person name="Litt A."/>
        </authorList>
    </citation>
    <scope>NUCLEOTIDE SEQUENCE [LARGE SCALE GENOMIC DNA]</scope>
    <source>
        <strain evidence="2">AR-01</strain>
    </source>
</reference>
<dbReference type="Proteomes" id="UP000823775">
    <property type="component" value="Unassembled WGS sequence"/>
</dbReference>
<accession>A0ABS8SYH4</accession>
<sequence length="124" mass="14041">MEKGKNSGVNCISSNLNDEQTEQNTQINEAARQEGQTQIVYLDAISEEAAENQTKNHHLRNHYEYHIDPREVQNNYLKLISGTSLEEDNDSDGVCTGLNSHQPESSDDNDGDEEESSEDYDYED</sequence>
<feature type="region of interest" description="Disordered" evidence="1">
    <location>
        <begin position="1"/>
        <end position="25"/>
    </location>
</feature>
<gene>
    <name evidence="2" type="ORF">HAX54_051353</name>
</gene>